<protein>
    <submittedName>
        <fullName evidence="2">Uncharacterized protein</fullName>
    </submittedName>
</protein>
<dbReference type="AlphaFoldDB" id="A0A0A9B3V5"/>
<reference evidence="2" key="2">
    <citation type="journal article" date="2015" name="Data Brief">
        <title>Shoot transcriptome of the giant reed, Arundo donax.</title>
        <authorList>
            <person name="Barrero R.A."/>
            <person name="Guerrero F.D."/>
            <person name="Moolhuijzen P."/>
            <person name="Goolsby J.A."/>
            <person name="Tidwell J."/>
            <person name="Bellgard S.E."/>
            <person name="Bellgard M.I."/>
        </authorList>
    </citation>
    <scope>NUCLEOTIDE SEQUENCE</scope>
    <source>
        <tissue evidence="2">Shoot tissue taken approximately 20 cm above the soil surface</tissue>
    </source>
</reference>
<keyword evidence="1" id="KW-0812">Transmembrane</keyword>
<reference evidence="2" key="1">
    <citation type="submission" date="2014-09" db="EMBL/GenBank/DDBJ databases">
        <authorList>
            <person name="Magalhaes I.L.F."/>
            <person name="Oliveira U."/>
            <person name="Santos F.R."/>
            <person name="Vidigal T.H.D.A."/>
            <person name="Brescovit A.D."/>
            <person name="Santos A.J."/>
        </authorList>
    </citation>
    <scope>NUCLEOTIDE SEQUENCE</scope>
    <source>
        <tissue evidence="2">Shoot tissue taken approximately 20 cm above the soil surface</tissue>
    </source>
</reference>
<accession>A0A0A9B3V5</accession>
<proteinExistence type="predicted"/>
<keyword evidence="1" id="KW-0472">Membrane</keyword>
<feature type="transmembrane region" description="Helical" evidence="1">
    <location>
        <begin position="25"/>
        <end position="44"/>
    </location>
</feature>
<dbReference type="EMBL" id="GBRH01242030">
    <property type="protein sequence ID" value="JAD55865.1"/>
    <property type="molecule type" value="Transcribed_RNA"/>
</dbReference>
<organism evidence="2">
    <name type="scientific">Arundo donax</name>
    <name type="common">Giant reed</name>
    <name type="synonym">Donax arundinaceus</name>
    <dbReference type="NCBI Taxonomy" id="35708"/>
    <lineage>
        <taxon>Eukaryota</taxon>
        <taxon>Viridiplantae</taxon>
        <taxon>Streptophyta</taxon>
        <taxon>Embryophyta</taxon>
        <taxon>Tracheophyta</taxon>
        <taxon>Spermatophyta</taxon>
        <taxon>Magnoliopsida</taxon>
        <taxon>Liliopsida</taxon>
        <taxon>Poales</taxon>
        <taxon>Poaceae</taxon>
        <taxon>PACMAD clade</taxon>
        <taxon>Arundinoideae</taxon>
        <taxon>Arundineae</taxon>
        <taxon>Arundo</taxon>
    </lineage>
</organism>
<keyword evidence="1" id="KW-1133">Transmembrane helix</keyword>
<sequence length="68" mass="7996">MHVGEYLASTSINIFLLLKDFLFTYQMKIISFMMLMPICLNFFLMKMYEKLCSLNGLSLTNCIHMQDT</sequence>
<name>A0A0A9B3V5_ARUDO</name>
<evidence type="ECO:0000256" key="1">
    <source>
        <dbReference type="SAM" id="Phobius"/>
    </source>
</evidence>
<evidence type="ECO:0000313" key="2">
    <source>
        <dbReference type="EMBL" id="JAD55865.1"/>
    </source>
</evidence>